<accession>A0A518IT62</accession>
<sequence>MVNVDRLARLKILATSLHEAMSRYDFSDSGLNLQHFPSECCHQACKLLTMFLFDHGFTEIEKCVGSRPDDPTGEHLWIIVEGFIVDITAYQFDDTLERAIVASDSSWHTQFHGRKKQFGKEQEPLGQFVSRMKIQYASFYEELKQEASRIATE</sequence>
<gene>
    <name evidence="1" type="ORF">Mal33_22530</name>
</gene>
<name>A0A518IT62_9BACT</name>
<dbReference type="Proteomes" id="UP000316770">
    <property type="component" value="Chromosome"/>
</dbReference>
<evidence type="ECO:0000313" key="1">
    <source>
        <dbReference type="EMBL" id="QDV56271.1"/>
    </source>
</evidence>
<dbReference type="EMBL" id="CP036318">
    <property type="protein sequence ID" value="QDV56271.1"/>
    <property type="molecule type" value="Genomic_DNA"/>
</dbReference>
<protein>
    <submittedName>
        <fullName evidence="1">Uncharacterized protein</fullName>
    </submittedName>
</protein>
<keyword evidence="2" id="KW-1185">Reference proteome</keyword>
<evidence type="ECO:0000313" key="2">
    <source>
        <dbReference type="Proteomes" id="UP000316770"/>
    </source>
</evidence>
<organism evidence="1 2">
    <name type="scientific">Rosistilla oblonga</name>
    <dbReference type="NCBI Taxonomy" id="2527990"/>
    <lineage>
        <taxon>Bacteria</taxon>
        <taxon>Pseudomonadati</taxon>
        <taxon>Planctomycetota</taxon>
        <taxon>Planctomycetia</taxon>
        <taxon>Pirellulales</taxon>
        <taxon>Pirellulaceae</taxon>
        <taxon>Rosistilla</taxon>
    </lineage>
</organism>
<proteinExistence type="predicted"/>
<dbReference type="AlphaFoldDB" id="A0A518IT62"/>
<reference evidence="1 2" key="1">
    <citation type="submission" date="2019-02" db="EMBL/GenBank/DDBJ databases">
        <title>Deep-cultivation of Planctomycetes and their phenomic and genomic characterization uncovers novel biology.</title>
        <authorList>
            <person name="Wiegand S."/>
            <person name="Jogler M."/>
            <person name="Boedeker C."/>
            <person name="Pinto D."/>
            <person name="Vollmers J."/>
            <person name="Rivas-Marin E."/>
            <person name="Kohn T."/>
            <person name="Peeters S.H."/>
            <person name="Heuer A."/>
            <person name="Rast P."/>
            <person name="Oberbeckmann S."/>
            <person name="Bunk B."/>
            <person name="Jeske O."/>
            <person name="Meyerdierks A."/>
            <person name="Storesund J.E."/>
            <person name="Kallscheuer N."/>
            <person name="Luecker S."/>
            <person name="Lage O.M."/>
            <person name="Pohl T."/>
            <person name="Merkel B.J."/>
            <person name="Hornburger P."/>
            <person name="Mueller R.-W."/>
            <person name="Bruemmer F."/>
            <person name="Labrenz M."/>
            <person name="Spormann A.M."/>
            <person name="Op den Camp H."/>
            <person name="Overmann J."/>
            <person name="Amann R."/>
            <person name="Jetten M.S.M."/>
            <person name="Mascher T."/>
            <person name="Medema M.H."/>
            <person name="Devos D.P."/>
            <person name="Kaster A.-K."/>
            <person name="Ovreas L."/>
            <person name="Rohde M."/>
            <person name="Galperin M.Y."/>
            <person name="Jogler C."/>
        </authorList>
    </citation>
    <scope>NUCLEOTIDE SEQUENCE [LARGE SCALE GENOMIC DNA]</scope>
    <source>
        <strain evidence="1 2">Mal33</strain>
    </source>
</reference>